<evidence type="ECO:0000256" key="1">
    <source>
        <dbReference type="SAM" id="Phobius"/>
    </source>
</evidence>
<dbReference type="AlphaFoldDB" id="A0A1F8F1S8"/>
<dbReference type="EMBL" id="MGJM01000004">
    <property type="protein sequence ID" value="OGN07075.1"/>
    <property type="molecule type" value="Genomic_DNA"/>
</dbReference>
<protein>
    <submittedName>
        <fullName evidence="2">Uncharacterized protein</fullName>
    </submittedName>
</protein>
<accession>A0A1F8F1S8</accession>
<proteinExistence type="predicted"/>
<gene>
    <name evidence="2" type="ORF">A2669_02390</name>
</gene>
<keyword evidence="1" id="KW-0472">Membrane</keyword>
<reference evidence="2 3" key="1">
    <citation type="journal article" date="2016" name="Nat. Commun.">
        <title>Thousands of microbial genomes shed light on interconnected biogeochemical processes in an aquifer system.</title>
        <authorList>
            <person name="Anantharaman K."/>
            <person name="Brown C.T."/>
            <person name="Hug L.A."/>
            <person name="Sharon I."/>
            <person name="Castelle C.J."/>
            <person name="Probst A.J."/>
            <person name="Thomas B.C."/>
            <person name="Singh A."/>
            <person name="Wilkins M.J."/>
            <person name="Karaoz U."/>
            <person name="Brodie E.L."/>
            <person name="Williams K.H."/>
            <person name="Hubbard S.S."/>
            <person name="Banfield J.F."/>
        </authorList>
    </citation>
    <scope>NUCLEOTIDE SEQUENCE [LARGE SCALE GENOMIC DNA]</scope>
</reference>
<feature type="transmembrane region" description="Helical" evidence="1">
    <location>
        <begin position="49"/>
        <end position="73"/>
    </location>
</feature>
<feature type="transmembrane region" description="Helical" evidence="1">
    <location>
        <begin position="94"/>
        <end position="118"/>
    </location>
</feature>
<keyword evidence="1" id="KW-1133">Transmembrane helix</keyword>
<keyword evidence="1" id="KW-0812">Transmembrane</keyword>
<name>A0A1F8F1S8_9BACT</name>
<sequence length="144" mass="15389">MKKFFKFISTGTAGIFLPLVPLLAAATVPDDRGLSKAPGVDITVQSLFGMVAGLACWATRFVMILMVVMIVWYGFRMMAAGDNETSFKNARKSLGYAVVGILVIMGAYTIIATIGNAVEGLGKQDLASKSSKYTMFVPLKCGGY</sequence>
<evidence type="ECO:0000313" key="3">
    <source>
        <dbReference type="Proteomes" id="UP000177605"/>
    </source>
</evidence>
<evidence type="ECO:0000313" key="2">
    <source>
        <dbReference type="EMBL" id="OGN07075.1"/>
    </source>
</evidence>
<dbReference type="Proteomes" id="UP000177605">
    <property type="component" value="Unassembled WGS sequence"/>
</dbReference>
<organism evidence="2 3">
    <name type="scientific">Candidatus Yanofskybacteria bacterium RIFCSPHIGHO2_01_FULL_48_25b</name>
    <dbReference type="NCBI Taxonomy" id="1802672"/>
    <lineage>
        <taxon>Bacteria</taxon>
        <taxon>Candidatus Yanofskyibacteriota</taxon>
    </lineage>
</organism>
<comment type="caution">
    <text evidence="2">The sequence shown here is derived from an EMBL/GenBank/DDBJ whole genome shotgun (WGS) entry which is preliminary data.</text>
</comment>